<organism evidence="1 2">
    <name type="scientific">Malus domestica</name>
    <name type="common">Apple</name>
    <name type="synonym">Pyrus malus</name>
    <dbReference type="NCBI Taxonomy" id="3750"/>
    <lineage>
        <taxon>Eukaryota</taxon>
        <taxon>Viridiplantae</taxon>
        <taxon>Streptophyta</taxon>
        <taxon>Embryophyta</taxon>
        <taxon>Tracheophyta</taxon>
        <taxon>Spermatophyta</taxon>
        <taxon>Magnoliopsida</taxon>
        <taxon>eudicotyledons</taxon>
        <taxon>Gunneridae</taxon>
        <taxon>Pentapetalae</taxon>
        <taxon>rosids</taxon>
        <taxon>fabids</taxon>
        <taxon>Rosales</taxon>
        <taxon>Rosaceae</taxon>
        <taxon>Amygdaloideae</taxon>
        <taxon>Maleae</taxon>
        <taxon>Malus</taxon>
    </lineage>
</organism>
<evidence type="ECO:0000313" key="1">
    <source>
        <dbReference type="EMBL" id="RXH84974.1"/>
    </source>
</evidence>
<sequence length="66" mass="7725">MSLMDGIVNEERYFLRSTPQTKLKHARRETNKVAHRLAQLGLTLEQQRVWFEESPDVIADLLIEDS</sequence>
<keyword evidence="2" id="KW-1185">Reference proteome</keyword>
<dbReference type="EMBL" id="RDQH01000337">
    <property type="protein sequence ID" value="RXH84974.1"/>
    <property type="molecule type" value="Genomic_DNA"/>
</dbReference>
<name>A0A498IS03_MALDO</name>
<gene>
    <name evidence="1" type="ORF">DVH24_041742</name>
</gene>
<dbReference type="Proteomes" id="UP000290289">
    <property type="component" value="Chromosome 11"/>
</dbReference>
<proteinExistence type="predicted"/>
<accession>A0A498IS03</accession>
<evidence type="ECO:0008006" key="3">
    <source>
        <dbReference type="Google" id="ProtNLM"/>
    </source>
</evidence>
<comment type="caution">
    <text evidence="1">The sequence shown here is derived from an EMBL/GenBank/DDBJ whole genome shotgun (WGS) entry which is preliminary data.</text>
</comment>
<dbReference type="AlphaFoldDB" id="A0A498IS03"/>
<reference evidence="1 2" key="1">
    <citation type="submission" date="2018-10" db="EMBL/GenBank/DDBJ databases">
        <title>A high-quality apple genome assembly.</title>
        <authorList>
            <person name="Hu J."/>
        </authorList>
    </citation>
    <scope>NUCLEOTIDE SEQUENCE [LARGE SCALE GENOMIC DNA]</scope>
    <source>
        <strain evidence="2">cv. HFTH1</strain>
        <tissue evidence="1">Young leaf</tissue>
    </source>
</reference>
<protein>
    <recommendedName>
        <fullName evidence="3">RNase H type-1 domain-containing protein</fullName>
    </recommendedName>
</protein>
<evidence type="ECO:0000313" key="2">
    <source>
        <dbReference type="Proteomes" id="UP000290289"/>
    </source>
</evidence>